<dbReference type="HOGENOM" id="CLU_013983_0_0_1"/>
<dbReference type="InterPro" id="IPR002110">
    <property type="entry name" value="Ankyrin_rpt"/>
</dbReference>
<dbReference type="EMBL" id="KN831825">
    <property type="protein sequence ID" value="KIM35268.1"/>
    <property type="molecule type" value="Genomic_DNA"/>
</dbReference>
<evidence type="ECO:0000313" key="6">
    <source>
        <dbReference type="Proteomes" id="UP000053424"/>
    </source>
</evidence>
<dbReference type="PANTHER" id="PTHR24198:SF165">
    <property type="entry name" value="ANKYRIN REPEAT-CONTAINING PROTEIN-RELATED"/>
    <property type="match status" value="1"/>
</dbReference>
<reference evidence="5 6" key="1">
    <citation type="submission" date="2014-04" db="EMBL/GenBank/DDBJ databases">
        <authorList>
            <consortium name="DOE Joint Genome Institute"/>
            <person name="Kuo A."/>
            <person name="Gay G."/>
            <person name="Dore J."/>
            <person name="Kohler A."/>
            <person name="Nagy L.G."/>
            <person name="Floudas D."/>
            <person name="Copeland A."/>
            <person name="Barry K.W."/>
            <person name="Cichocki N."/>
            <person name="Veneault-Fourrey C."/>
            <person name="LaButti K."/>
            <person name="Lindquist E.A."/>
            <person name="Lipzen A."/>
            <person name="Lundell T."/>
            <person name="Morin E."/>
            <person name="Murat C."/>
            <person name="Sun H."/>
            <person name="Tunlid A."/>
            <person name="Henrissat B."/>
            <person name="Grigoriev I.V."/>
            <person name="Hibbett D.S."/>
            <person name="Martin F."/>
            <person name="Nordberg H.P."/>
            <person name="Cantor M.N."/>
            <person name="Hua S.X."/>
        </authorList>
    </citation>
    <scope>NUCLEOTIDE SEQUENCE [LARGE SCALE GENOMIC DNA]</scope>
    <source>
        <strain evidence="6">h7</strain>
    </source>
</reference>
<evidence type="ECO:0000313" key="5">
    <source>
        <dbReference type="EMBL" id="KIM35268.1"/>
    </source>
</evidence>
<dbReference type="AlphaFoldDB" id="A0A0C2XBE2"/>
<dbReference type="Gene3D" id="1.25.40.20">
    <property type="entry name" value="Ankyrin repeat-containing domain"/>
    <property type="match status" value="2"/>
</dbReference>
<sequence length="955" mass="105508">MMDSSTTSIDNLGLHHYAIVGDDEGVRRSLREGADVNALDTAGRTAVMCAVAGENWQSVDGCDASFMTPTRLNALKTLLGHPDISLLTLNAPQSSMNGVIPLGMAAWLNQPQAVRTLLDDSADSVFVDGMDSHGATALMYAARDGSLEVVQALLSHGARPDFRDRNHRTSIQFALAHSQILWLCETILRRHRLRESRSADRTRLSPENEYLVELACSSMPFSDDLEPPPTSIFTQEALSRLTNTLISSIRNSDVAFLHSLLFSPSVQPSSPAALYPMSVPVLINLLDSNGWSLVHHCVSAPQPSIEILDALYCAGAEVSLFTTHEQQTPLHFLARSQQPDSTHSLHDFVLHLIQDLRAPLSARDKDEETCIHIAAEHGHSIDLLMLFLHCDTSGTIRAMKNSRGLTALEVAKTEFLPAFGIETRSNSALSNYTMRPTDSFTSLSSLSDLHSFYRGTSSDALSIFSASDFDVDGAVQQLLSILRATSPSGYHTHKLAHIQYLEHSIEDISLHADSIIVHFRSRIEEATRVITDLQKNADRIDSVQNVVALATQSKLTVRGIAPLQSKRRHRDSEDSQMTFAVSDDDASDRALFLSSASTRVDSCSSSNIDGDQYCSVGTQTALLDFYVAHNTLSRTDAVWMERFIQSPDSPVCRAHLANLWDVECELTQLERQAMTPPPPRSASASPTKVAMKLKQVLRKKKRLEEKIQDLEFDHMHLEKRGTTSRFKAWIKRMVVPHQQLHSSPPKLELVLDLESAESGNVGRELKRSVVKTPSTTNCGDAIDRSIDRALRTSKVVLEAAHRDLMNIKECLSAAEQFIDLANHSISRTQRVVKRAIKKREAMLTELEQKAAASSKPLPTIDESDLSPCLLGYSNAMSSRPSLASISTIYSTASSIASVAATLTENDDEDIRILRRLLLRKIEAQTSGAWDEVDKVTGWIQIVKEAVRSVKRRAYL</sequence>
<dbReference type="Proteomes" id="UP000053424">
    <property type="component" value="Unassembled WGS sequence"/>
</dbReference>
<gene>
    <name evidence="5" type="ORF">M413DRAFT_351212</name>
</gene>
<dbReference type="PROSITE" id="PS50088">
    <property type="entry name" value="ANK_REPEAT"/>
    <property type="match status" value="1"/>
</dbReference>
<proteinExistence type="predicted"/>
<keyword evidence="1" id="KW-0677">Repeat</keyword>
<dbReference type="PANTHER" id="PTHR24198">
    <property type="entry name" value="ANKYRIN REPEAT AND PROTEIN KINASE DOMAIN-CONTAINING PROTEIN"/>
    <property type="match status" value="1"/>
</dbReference>
<evidence type="ECO:0000256" key="1">
    <source>
        <dbReference type="ARBA" id="ARBA00022737"/>
    </source>
</evidence>
<dbReference type="SMART" id="SM00248">
    <property type="entry name" value="ANK"/>
    <property type="match status" value="7"/>
</dbReference>
<feature type="repeat" description="ANK" evidence="3">
    <location>
        <begin position="133"/>
        <end position="165"/>
    </location>
</feature>
<dbReference type="InterPro" id="IPR036770">
    <property type="entry name" value="Ankyrin_rpt-contain_sf"/>
</dbReference>
<evidence type="ECO:0008006" key="7">
    <source>
        <dbReference type="Google" id="ProtNLM"/>
    </source>
</evidence>
<keyword evidence="4" id="KW-0175">Coiled coil</keyword>
<evidence type="ECO:0000256" key="3">
    <source>
        <dbReference type="PROSITE-ProRule" id="PRU00023"/>
    </source>
</evidence>
<feature type="coiled-coil region" evidence="4">
    <location>
        <begin position="693"/>
        <end position="720"/>
    </location>
</feature>
<dbReference type="SUPFAM" id="SSF48403">
    <property type="entry name" value="Ankyrin repeat"/>
    <property type="match status" value="1"/>
</dbReference>
<keyword evidence="2 3" id="KW-0040">ANK repeat</keyword>
<reference evidence="6" key="2">
    <citation type="submission" date="2015-01" db="EMBL/GenBank/DDBJ databases">
        <title>Evolutionary Origins and Diversification of the Mycorrhizal Mutualists.</title>
        <authorList>
            <consortium name="DOE Joint Genome Institute"/>
            <consortium name="Mycorrhizal Genomics Consortium"/>
            <person name="Kohler A."/>
            <person name="Kuo A."/>
            <person name="Nagy L.G."/>
            <person name="Floudas D."/>
            <person name="Copeland A."/>
            <person name="Barry K.W."/>
            <person name="Cichocki N."/>
            <person name="Veneault-Fourrey C."/>
            <person name="LaButti K."/>
            <person name="Lindquist E.A."/>
            <person name="Lipzen A."/>
            <person name="Lundell T."/>
            <person name="Morin E."/>
            <person name="Murat C."/>
            <person name="Riley R."/>
            <person name="Ohm R."/>
            <person name="Sun H."/>
            <person name="Tunlid A."/>
            <person name="Henrissat B."/>
            <person name="Grigoriev I.V."/>
            <person name="Hibbett D.S."/>
            <person name="Martin F."/>
        </authorList>
    </citation>
    <scope>NUCLEOTIDE SEQUENCE [LARGE SCALE GENOMIC DNA]</scope>
    <source>
        <strain evidence="6">h7</strain>
    </source>
</reference>
<keyword evidence="6" id="KW-1185">Reference proteome</keyword>
<dbReference type="OrthoDB" id="539213at2759"/>
<evidence type="ECO:0000256" key="2">
    <source>
        <dbReference type="ARBA" id="ARBA00023043"/>
    </source>
</evidence>
<protein>
    <recommendedName>
        <fullName evidence="7">Ankyrin</fullName>
    </recommendedName>
</protein>
<accession>A0A0C2XBE2</accession>
<name>A0A0C2XBE2_HEBCY</name>
<dbReference type="PROSITE" id="PS50297">
    <property type="entry name" value="ANK_REP_REGION"/>
    <property type="match status" value="1"/>
</dbReference>
<dbReference type="STRING" id="686832.A0A0C2XBE2"/>
<organism evidence="5 6">
    <name type="scientific">Hebeloma cylindrosporum</name>
    <dbReference type="NCBI Taxonomy" id="76867"/>
    <lineage>
        <taxon>Eukaryota</taxon>
        <taxon>Fungi</taxon>
        <taxon>Dikarya</taxon>
        <taxon>Basidiomycota</taxon>
        <taxon>Agaricomycotina</taxon>
        <taxon>Agaricomycetes</taxon>
        <taxon>Agaricomycetidae</taxon>
        <taxon>Agaricales</taxon>
        <taxon>Agaricineae</taxon>
        <taxon>Hymenogastraceae</taxon>
        <taxon>Hebeloma</taxon>
    </lineage>
</organism>
<dbReference type="Pfam" id="PF12796">
    <property type="entry name" value="Ank_2"/>
    <property type="match status" value="1"/>
</dbReference>
<evidence type="ECO:0000256" key="4">
    <source>
        <dbReference type="SAM" id="Coils"/>
    </source>
</evidence>